<name>A0AA86GNQ0_9SPHN</name>
<proteinExistence type="predicted"/>
<evidence type="ECO:0000313" key="2">
    <source>
        <dbReference type="EMBL" id="AMG74732.1"/>
    </source>
</evidence>
<dbReference type="Pfam" id="PF13439">
    <property type="entry name" value="Glyco_transf_4"/>
    <property type="match status" value="1"/>
</dbReference>
<dbReference type="PANTHER" id="PTHR12526:SF636">
    <property type="entry name" value="BLL3647 PROTEIN"/>
    <property type="match status" value="1"/>
</dbReference>
<evidence type="ECO:0000259" key="1">
    <source>
        <dbReference type="Pfam" id="PF13439"/>
    </source>
</evidence>
<feature type="domain" description="Glycosyltransferase subfamily 4-like N-terminal" evidence="1">
    <location>
        <begin position="4"/>
        <end position="158"/>
    </location>
</feature>
<accession>A0AA86GNQ0</accession>
<dbReference type="Gene3D" id="3.40.50.2000">
    <property type="entry name" value="Glycogen Phosphorylase B"/>
    <property type="match status" value="2"/>
</dbReference>
<dbReference type="AlphaFoldDB" id="A0AA86GNQ0"/>
<organism evidence="2 3">
    <name type="scientific">Sphingopyxis granuli</name>
    <dbReference type="NCBI Taxonomy" id="267128"/>
    <lineage>
        <taxon>Bacteria</taxon>
        <taxon>Pseudomonadati</taxon>
        <taxon>Pseudomonadota</taxon>
        <taxon>Alphaproteobacteria</taxon>
        <taxon>Sphingomonadales</taxon>
        <taxon>Sphingomonadaceae</taxon>
        <taxon>Sphingopyxis</taxon>
    </lineage>
</organism>
<keyword evidence="3" id="KW-1185">Reference proteome</keyword>
<dbReference type="Proteomes" id="UP000058599">
    <property type="component" value="Chromosome"/>
</dbReference>
<dbReference type="EMBL" id="CP012199">
    <property type="protein sequence ID" value="AMG74732.1"/>
    <property type="molecule type" value="Genomic_DNA"/>
</dbReference>
<evidence type="ECO:0000313" key="3">
    <source>
        <dbReference type="Proteomes" id="UP000058599"/>
    </source>
</evidence>
<dbReference type="PANTHER" id="PTHR12526">
    <property type="entry name" value="GLYCOSYLTRANSFERASE"/>
    <property type="match status" value="1"/>
</dbReference>
<keyword evidence="2" id="KW-0808">Transferase</keyword>
<dbReference type="SUPFAM" id="SSF53756">
    <property type="entry name" value="UDP-Glycosyltransferase/glycogen phosphorylase"/>
    <property type="match status" value="1"/>
</dbReference>
<dbReference type="EC" id="2.4.1.250" evidence="2"/>
<gene>
    <name evidence="2" type="ORF">SGRAN_2369</name>
</gene>
<sequence length="359" mass="38676">MNLLAGTLPGEGDRAHVVSLGGRGHYAPVLEAHGVPVDSLGIGEGVSLASAVRHLRRIVRRARPELIQGWMYHGSLAASVAGMFAGRRVPVAWNIRQSLYDIGTEKTGTRWVIRALTRLSRRPRAIVYNSHQARAHHEDFGFAPARGVVIVNGFDAQRWRPDAQRRRAVRGALGLGDDDLLLGFVGRYHPIKDVPTFLDACARAMAAERRLHVALVGEGLNEENPALASGFARLPAERVHMLGRRSDIEAVMAAFDLFCLSSASEGFPNVLGEAMATGLPCIATDVGDCARVLGGHGRIVPPGDAATMANSISEICQLTTEERQAIGAAARQRIVDNYGFGATLDANRALYDTLTKRDA</sequence>
<dbReference type="GO" id="GO:0102710">
    <property type="term" value="F:D-inositol-3-phosphate glycosyltransferase activity"/>
    <property type="evidence" value="ECO:0007669"/>
    <property type="project" value="UniProtKB-EC"/>
</dbReference>
<protein>
    <submittedName>
        <fullName evidence="2">Glycosyl transferase group 1</fullName>
        <ecNumber evidence="2">2.4.1.250</ecNumber>
    </submittedName>
</protein>
<dbReference type="InterPro" id="IPR028098">
    <property type="entry name" value="Glyco_trans_4-like_N"/>
</dbReference>
<dbReference type="KEGG" id="sgi:SGRAN_2369"/>
<reference evidence="2 3" key="1">
    <citation type="journal article" date="2016" name="BMC Genomics">
        <title>Genomic analysis of the nitrate-respiring Sphingopyxis granuli (formerly Sphingomonas macrogoltabida) strain TFA.</title>
        <authorList>
            <person name="Garcia-Romero I."/>
            <person name="Perez-Pulido A.J."/>
            <person name="Gonzalez-Flores Y.E."/>
            <person name="Reyes-Ramirez F."/>
            <person name="Santero E."/>
            <person name="Floriano B."/>
        </authorList>
    </citation>
    <scope>NUCLEOTIDE SEQUENCE [LARGE SCALE GENOMIC DNA]</scope>
    <source>
        <strain evidence="2 3">TFA</strain>
    </source>
</reference>
<keyword evidence="2" id="KW-0328">Glycosyltransferase</keyword>
<dbReference type="Pfam" id="PF13692">
    <property type="entry name" value="Glyco_trans_1_4"/>
    <property type="match status" value="1"/>
</dbReference>